<name>A0A915HRY6_ROMCU</name>
<keyword evidence="1" id="KW-1185">Reference proteome</keyword>
<proteinExistence type="predicted"/>
<sequence length="110" mass="12499">MKHDVLGAAIEKNYDMHRLERPFWSEKTGSRFYFRINTSTTTQCSSSVDQSTTESAHSQNQYQDYDSLIIDGNAPVLAIEEESFSTMFDSPVKKHIIRCSSWSTVPSEAP</sequence>
<organism evidence="1 2">
    <name type="scientific">Romanomermis culicivorax</name>
    <name type="common">Nematode worm</name>
    <dbReference type="NCBI Taxonomy" id="13658"/>
    <lineage>
        <taxon>Eukaryota</taxon>
        <taxon>Metazoa</taxon>
        <taxon>Ecdysozoa</taxon>
        <taxon>Nematoda</taxon>
        <taxon>Enoplea</taxon>
        <taxon>Dorylaimia</taxon>
        <taxon>Mermithida</taxon>
        <taxon>Mermithoidea</taxon>
        <taxon>Mermithidae</taxon>
        <taxon>Romanomermis</taxon>
    </lineage>
</organism>
<dbReference type="Proteomes" id="UP000887565">
    <property type="component" value="Unplaced"/>
</dbReference>
<evidence type="ECO:0000313" key="2">
    <source>
        <dbReference type="WBParaSite" id="nRc.2.0.1.t04504-RA"/>
    </source>
</evidence>
<protein>
    <submittedName>
        <fullName evidence="2">Uncharacterized protein</fullName>
    </submittedName>
</protein>
<reference evidence="2" key="1">
    <citation type="submission" date="2022-11" db="UniProtKB">
        <authorList>
            <consortium name="WormBaseParasite"/>
        </authorList>
    </citation>
    <scope>IDENTIFICATION</scope>
</reference>
<dbReference type="AlphaFoldDB" id="A0A915HRY6"/>
<accession>A0A915HRY6</accession>
<dbReference type="WBParaSite" id="nRc.2.0.1.t04504-RA">
    <property type="protein sequence ID" value="nRc.2.0.1.t04504-RA"/>
    <property type="gene ID" value="nRc.2.0.1.g04504"/>
</dbReference>
<evidence type="ECO:0000313" key="1">
    <source>
        <dbReference type="Proteomes" id="UP000887565"/>
    </source>
</evidence>